<gene>
    <name evidence="2" type="ORF">GE061_006641</name>
</gene>
<feature type="region of interest" description="Disordered" evidence="1">
    <location>
        <begin position="111"/>
        <end position="149"/>
    </location>
</feature>
<name>A0A8S9WW58_APOLU</name>
<dbReference type="Proteomes" id="UP000466442">
    <property type="component" value="Unassembled WGS sequence"/>
</dbReference>
<dbReference type="EMBL" id="WIXP02000014">
    <property type="protein sequence ID" value="KAF6200338.1"/>
    <property type="molecule type" value="Genomic_DNA"/>
</dbReference>
<evidence type="ECO:0000313" key="2">
    <source>
        <dbReference type="EMBL" id="KAF6200338.1"/>
    </source>
</evidence>
<evidence type="ECO:0000256" key="1">
    <source>
        <dbReference type="SAM" id="MobiDB-lite"/>
    </source>
</evidence>
<proteinExistence type="predicted"/>
<dbReference type="AlphaFoldDB" id="A0A8S9WW58"/>
<sequence length="149" mass="16829">MVNTRSTVRDRQGVNDGEETITPSSDETVERNEPNDEFVQASGISLPLMQFQQYWEKERAALVEQLQVEWSASLGDLREAMQEDWRSFLAEFQSHVAWRCPYPPVTAVVQMQNPGTPSQPSTSQAAGWFPKQDTHTDQVSSLGNARKSE</sequence>
<protein>
    <submittedName>
        <fullName evidence="2">Uncharacterized protein</fullName>
    </submittedName>
</protein>
<comment type="caution">
    <text evidence="2">The sequence shown here is derived from an EMBL/GenBank/DDBJ whole genome shotgun (WGS) entry which is preliminary data.</text>
</comment>
<organism evidence="2 3">
    <name type="scientific">Apolygus lucorum</name>
    <name type="common">Small green plant bug</name>
    <name type="synonym">Lygocoris lucorum</name>
    <dbReference type="NCBI Taxonomy" id="248454"/>
    <lineage>
        <taxon>Eukaryota</taxon>
        <taxon>Metazoa</taxon>
        <taxon>Ecdysozoa</taxon>
        <taxon>Arthropoda</taxon>
        <taxon>Hexapoda</taxon>
        <taxon>Insecta</taxon>
        <taxon>Pterygota</taxon>
        <taxon>Neoptera</taxon>
        <taxon>Paraneoptera</taxon>
        <taxon>Hemiptera</taxon>
        <taxon>Heteroptera</taxon>
        <taxon>Panheteroptera</taxon>
        <taxon>Cimicomorpha</taxon>
        <taxon>Miridae</taxon>
        <taxon>Mirini</taxon>
        <taxon>Apolygus</taxon>
    </lineage>
</organism>
<reference evidence="2" key="1">
    <citation type="journal article" date="2021" name="Mol. Ecol. Resour.">
        <title>Apolygus lucorum genome provides insights into omnivorousness and mesophyll feeding.</title>
        <authorList>
            <person name="Liu Y."/>
            <person name="Liu H."/>
            <person name="Wang H."/>
            <person name="Huang T."/>
            <person name="Liu B."/>
            <person name="Yang B."/>
            <person name="Yin L."/>
            <person name="Li B."/>
            <person name="Zhang Y."/>
            <person name="Zhang S."/>
            <person name="Jiang F."/>
            <person name="Zhang X."/>
            <person name="Ren Y."/>
            <person name="Wang B."/>
            <person name="Wang S."/>
            <person name="Lu Y."/>
            <person name="Wu K."/>
            <person name="Fan W."/>
            <person name="Wang G."/>
        </authorList>
    </citation>
    <scope>NUCLEOTIDE SEQUENCE</scope>
    <source>
        <strain evidence="2">12Hb</strain>
    </source>
</reference>
<evidence type="ECO:0000313" key="3">
    <source>
        <dbReference type="Proteomes" id="UP000466442"/>
    </source>
</evidence>
<keyword evidence="3" id="KW-1185">Reference proteome</keyword>
<accession>A0A8S9WW58</accession>
<feature type="region of interest" description="Disordered" evidence="1">
    <location>
        <begin position="1"/>
        <end position="34"/>
    </location>
</feature>
<feature type="compositionally biased region" description="Polar residues" evidence="1">
    <location>
        <begin position="111"/>
        <end position="125"/>
    </location>
</feature>